<dbReference type="AlphaFoldDB" id="A0A381QY24"/>
<organism evidence="2">
    <name type="scientific">marine metagenome</name>
    <dbReference type="NCBI Taxonomy" id="408172"/>
    <lineage>
        <taxon>unclassified sequences</taxon>
        <taxon>metagenomes</taxon>
        <taxon>ecological metagenomes</taxon>
    </lineage>
</organism>
<dbReference type="Pfam" id="PF09527">
    <property type="entry name" value="ATPase_gene1"/>
    <property type="match status" value="1"/>
</dbReference>
<evidence type="ECO:0008006" key="3">
    <source>
        <dbReference type="Google" id="ProtNLM"/>
    </source>
</evidence>
<evidence type="ECO:0000313" key="2">
    <source>
        <dbReference type="EMBL" id="SUZ82433.1"/>
    </source>
</evidence>
<sequence>MAKAETREMKQGFGDAFAAAFELVITPGIFGFLGWLIDGRLDLFPVFTVAFTVITLAYASWRLARTYGESLDRALVERRAAWRAEGAPR</sequence>
<feature type="transmembrane region" description="Helical" evidence="1">
    <location>
        <begin position="43"/>
        <end position="61"/>
    </location>
</feature>
<dbReference type="InterPro" id="IPR032820">
    <property type="entry name" value="ATPase_put"/>
</dbReference>
<keyword evidence="1" id="KW-0812">Transmembrane</keyword>
<gene>
    <name evidence="2" type="ORF">METZ01_LOCUS35287</name>
</gene>
<feature type="transmembrane region" description="Helical" evidence="1">
    <location>
        <begin position="12"/>
        <end position="37"/>
    </location>
</feature>
<keyword evidence="1" id="KW-0472">Membrane</keyword>
<reference evidence="2" key="1">
    <citation type="submission" date="2018-05" db="EMBL/GenBank/DDBJ databases">
        <authorList>
            <person name="Lanie J.A."/>
            <person name="Ng W.-L."/>
            <person name="Kazmierczak K.M."/>
            <person name="Andrzejewski T.M."/>
            <person name="Davidsen T.M."/>
            <person name="Wayne K.J."/>
            <person name="Tettelin H."/>
            <person name="Glass J.I."/>
            <person name="Rusch D."/>
            <person name="Podicherti R."/>
            <person name="Tsui H.-C.T."/>
            <person name="Winkler M.E."/>
        </authorList>
    </citation>
    <scope>NUCLEOTIDE SEQUENCE</scope>
</reference>
<keyword evidence="1" id="KW-1133">Transmembrane helix</keyword>
<protein>
    <recommendedName>
        <fullName evidence="3">AtpZ/AtpI family protein</fullName>
    </recommendedName>
</protein>
<name>A0A381QY24_9ZZZZ</name>
<proteinExistence type="predicted"/>
<accession>A0A381QY24</accession>
<evidence type="ECO:0000256" key="1">
    <source>
        <dbReference type="SAM" id="Phobius"/>
    </source>
</evidence>
<dbReference type="EMBL" id="UINC01001506">
    <property type="protein sequence ID" value="SUZ82433.1"/>
    <property type="molecule type" value="Genomic_DNA"/>
</dbReference>